<evidence type="ECO:0000256" key="12">
    <source>
        <dbReference type="ARBA" id="ARBA00022989"/>
    </source>
</evidence>
<dbReference type="Pfam" id="PF02518">
    <property type="entry name" value="HATPase_c"/>
    <property type="match status" value="1"/>
</dbReference>
<evidence type="ECO:0000256" key="16">
    <source>
        <dbReference type="ARBA" id="ARBA00073143"/>
    </source>
</evidence>
<keyword evidence="14 18" id="KW-0472">Membrane</keyword>
<feature type="domain" description="Histidine kinase" evidence="19">
    <location>
        <begin position="372"/>
        <end position="582"/>
    </location>
</feature>
<dbReference type="SUPFAM" id="SSF55874">
    <property type="entry name" value="ATPase domain of HSP90 chaperone/DNA topoisomerase II/histidine kinase"/>
    <property type="match status" value="1"/>
</dbReference>
<dbReference type="FunFam" id="1.10.287.130:FF:000049">
    <property type="entry name" value="C4-dicarboxylate transport sensor protein DctB"/>
    <property type="match status" value="1"/>
</dbReference>
<evidence type="ECO:0000256" key="8">
    <source>
        <dbReference type="ARBA" id="ARBA00022692"/>
    </source>
</evidence>
<evidence type="ECO:0000256" key="6">
    <source>
        <dbReference type="ARBA" id="ARBA00022553"/>
    </source>
</evidence>
<keyword evidence="6" id="KW-0597">Phosphoprotein</keyword>
<dbReference type="InterPro" id="IPR004358">
    <property type="entry name" value="Sig_transdc_His_kin-like_C"/>
</dbReference>
<keyword evidence="12 18" id="KW-1133">Transmembrane helix</keyword>
<dbReference type="InterPro" id="IPR005467">
    <property type="entry name" value="His_kinase_dom"/>
</dbReference>
<dbReference type="PANTHER" id="PTHR43065">
    <property type="entry name" value="SENSOR HISTIDINE KINASE"/>
    <property type="match status" value="1"/>
</dbReference>
<keyword evidence="8 18" id="KW-0812">Transmembrane</keyword>
<dbReference type="Proteomes" id="UP000315816">
    <property type="component" value="Unassembled WGS sequence"/>
</dbReference>
<comment type="subcellular location">
    <subcellularLocation>
        <location evidence="2">Cell inner membrane</location>
        <topology evidence="2">Multi-pass membrane protein</topology>
    </subcellularLocation>
</comment>
<keyword evidence="7" id="KW-0808">Transferase</keyword>
<evidence type="ECO:0000256" key="10">
    <source>
        <dbReference type="ARBA" id="ARBA00022777"/>
    </source>
</evidence>
<dbReference type="Gene3D" id="3.30.450.20">
    <property type="entry name" value="PAS domain"/>
    <property type="match status" value="2"/>
</dbReference>
<dbReference type="CDD" id="cd00082">
    <property type="entry name" value="HisKA"/>
    <property type="match status" value="1"/>
</dbReference>
<evidence type="ECO:0000256" key="5">
    <source>
        <dbReference type="ARBA" id="ARBA00022519"/>
    </source>
</evidence>
<dbReference type="PRINTS" id="PR00344">
    <property type="entry name" value="BCTRLSENSOR"/>
</dbReference>
<dbReference type="SUPFAM" id="SSF47384">
    <property type="entry name" value="Homodimeric domain of signal transducing histidine kinase"/>
    <property type="match status" value="1"/>
</dbReference>
<keyword evidence="13" id="KW-0902">Two-component regulatory system</keyword>
<dbReference type="InterPro" id="IPR033479">
    <property type="entry name" value="dCache_1"/>
</dbReference>
<dbReference type="CDD" id="cd18773">
    <property type="entry name" value="PDC1_HK_sensor"/>
    <property type="match status" value="1"/>
</dbReference>
<dbReference type="Gene3D" id="1.10.287.130">
    <property type="match status" value="1"/>
</dbReference>
<dbReference type="SUPFAM" id="SSF103190">
    <property type="entry name" value="Sensory domain-like"/>
    <property type="match status" value="1"/>
</dbReference>
<keyword evidence="9" id="KW-0547">Nucleotide-binding</keyword>
<dbReference type="InterPro" id="IPR003661">
    <property type="entry name" value="HisK_dim/P_dom"/>
</dbReference>
<evidence type="ECO:0000259" key="19">
    <source>
        <dbReference type="PROSITE" id="PS50109"/>
    </source>
</evidence>
<dbReference type="SMART" id="SM00387">
    <property type="entry name" value="HATPase_c"/>
    <property type="match status" value="1"/>
</dbReference>
<dbReference type="AlphaFoldDB" id="A0A545SWI0"/>
<evidence type="ECO:0000256" key="3">
    <source>
        <dbReference type="ARBA" id="ARBA00012438"/>
    </source>
</evidence>
<dbReference type="Pfam" id="PF00512">
    <property type="entry name" value="HisKA"/>
    <property type="match status" value="1"/>
</dbReference>
<evidence type="ECO:0000256" key="13">
    <source>
        <dbReference type="ARBA" id="ARBA00023012"/>
    </source>
</evidence>
<keyword evidence="21" id="KW-1185">Reference proteome</keyword>
<evidence type="ECO:0000256" key="4">
    <source>
        <dbReference type="ARBA" id="ARBA00022475"/>
    </source>
</evidence>
<evidence type="ECO:0000256" key="17">
    <source>
        <dbReference type="SAM" id="Coils"/>
    </source>
</evidence>
<dbReference type="EMBL" id="VICH01000004">
    <property type="protein sequence ID" value="TQV69315.1"/>
    <property type="molecule type" value="Genomic_DNA"/>
</dbReference>
<dbReference type="PROSITE" id="PS50109">
    <property type="entry name" value="HIS_KIN"/>
    <property type="match status" value="1"/>
</dbReference>
<evidence type="ECO:0000256" key="18">
    <source>
        <dbReference type="SAM" id="Phobius"/>
    </source>
</evidence>
<dbReference type="OrthoDB" id="7568856at2"/>
<evidence type="ECO:0000313" key="21">
    <source>
        <dbReference type="Proteomes" id="UP000315816"/>
    </source>
</evidence>
<feature type="transmembrane region" description="Helical" evidence="18">
    <location>
        <begin position="292"/>
        <end position="311"/>
    </location>
</feature>
<dbReference type="GO" id="GO:0005524">
    <property type="term" value="F:ATP binding"/>
    <property type="evidence" value="ECO:0007669"/>
    <property type="project" value="UniProtKB-KW"/>
</dbReference>
<comment type="caution">
    <text evidence="20">The sequence shown here is derived from an EMBL/GenBank/DDBJ whole genome shotgun (WGS) entry which is preliminary data.</text>
</comment>
<dbReference type="Pfam" id="PF02743">
    <property type="entry name" value="dCache_1"/>
    <property type="match status" value="1"/>
</dbReference>
<sequence length="592" mass="65263">MGDETTHTMPTPRPPRPGVSMRARLVLIALITFAVAVVYVSNNLLTERYTETTRNRAELRVALYSGNLISELQRNSVVPLLLSRDPALITALSSSDFAQSTARLISYLDDIEAASLLLLDRDGRAVATTNREILGSQHRSDPYFIEALRSNDTVFTTVQTEAGQYVFTYSRKIEQAGNTLGVIVVGVDLKKFENSWAGISDAVLVTDSEGNVILSTEPRWRGKPEGEALATVSAPEAIRRSARQAIDWSGLPAEVLYLGEAVMRHETRVPFQGWRMTSFTSYGSVREKVNTVLSLEIMAFAMILSFLFYLISRRAQWRSAEFAQESAELRQLNLALQREIAERKRAEENLQVAEQTLAQSSKLAALGEMSAAVSHELNQPLAAMKTYLAGARLLLQRKRPDEALSSFQRIDDLIGRMGAITRQLKSYARKGGDTFEPMDVRDCVSSALSMMEPQLKRREVRITRNIPRDPVMVIGDRLRLEQVLINLLRNALDATKSVELPQVDIIVSLGDYALISVRDNGNGVDDLDSLFEPFYTTKAPGDGVGLGLAISSGIVSDLGGRLTARNGQDGGAVFEVELPILKAEDADIEAAE</sequence>
<evidence type="ECO:0000256" key="11">
    <source>
        <dbReference type="ARBA" id="ARBA00022840"/>
    </source>
</evidence>
<dbReference type="SMART" id="SM00388">
    <property type="entry name" value="HisKA"/>
    <property type="match status" value="1"/>
</dbReference>
<dbReference type="InterPro" id="IPR017055">
    <property type="entry name" value="Sig_transdc_His_kinase_DctB"/>
</dbReference>
<dbReference type="PANTHER" id="PTHR43065:SF46">
    <property type="entry name" value="C4-DICARBOXYLATE TRANSPORT SENSOR PROTEIN DCTB"/>
    <property type="match status" value="1"/>
</dbReference>
<organism evidence="20 21">
    <name type="scientific">Aliiroseovarius halocynthiae</name>
    <dbReference type="NCBI Taxonomy" id="985055"/>
    <lineage>
        <taxon>Bacteria</taxon>
        <taxon>Pseudomonadati</taxon>
        <taxon>Pseudomonadota</taxon>
        <taxon>Alphaproteobacteria</taxon>
        <taxon>Rhodobacterales</taxon>
        <taxon>Paracoccaceae</taxon>
        <taxon>Aliiroseovarius</taxon>
    </lineage>
</organism>
<dbReference type="Gene3D" id="6.10.250.3020">
    <property type="match status" value="1"/>
</dbReference>
<keyword evidence="5" id="KW-0997">Cell inner membrane</keyword>
<keyword evidence="17" id="KW-0175">Coiled coil</keyword>
<dbReference type="PIRSF" id="PIRSF036431">
    <property type="entry name" value="STHK_DctB"/>
    <property type="match status" value="1"/>
</dbReference>
<dbReference type="Gene3D" id="3.30.565.10">
    <property type="entry name" value="Histidine kinase-like ATPase, C-terminal domain"/>
    <property type="match status" value="1"/>
</dbReference>
<dbReference type="EC" id="2.7.13.3" evidence="3"/>
<feature type="transmembrane region" description="Helical" evidence="18">
    <location>
        <begin position="21"/>
        <end position="40"/>
    </location>
</feature>
<evidence type="ECO:0000313" key="20">
    <source>
        <dbReference type="EMBL" id="TQV69315.1"/>
    </source>
</evidence>
<gene>
    <name evidence="20" type="ORF">FIL88_07115</name>
</gene>
<evidence type="ECO:0000256" key="14">
    <source>
        <dbReference type="ARBA" id="ARBA00023136"/>
    </source>
</evidence>
<evidence type="ECO:0000256" key="7">
    <source>
        <dbReference type="ARBA" id="ARBA00022679"/>
    </source>
</evidence>
<comment type="function">
    <text evidence="15">Member of the two-component regulatory system DctB/DctD involved in the transport of C4-dicarboxylates. DctB functions as a membrane-associated protein kinase that phosphorylates DctD in response to environmental signals.</text>
</comment>
<evidence type="ECO:0000256" key="2">
    <source>
        <dbReference type="ARBA" id="ARBA00004429"/>
    </source>
</evidence>
<dbReference type="InterPro" id="IPR036097">
    <property type="entry name" value="HisK_dim/P_sf"/>
</dbReference>
<protein>
    <recommendedName>
        <fullName evidence="16">C4-dicarboxylate transport sensor protein DctB</fullName>
        <ecNumber evidence="3">2.7.13.3</ecNumber>
    </recommendedName>
</protein>
<accession>A0A545SWI0</accession>
<keyword evidence="4" id="KW-1003">Cell membrane</keyword>
<keyword evidence="10 20" id="KW-0418">Kinase</keyword>
<evidence type="ECO:0000256" key="15">
    <source>
        <dbReference type="ARBA" id="ARBA00059004"/>
    </source>
</evidence>
<name>A0A545SWI0_9RHOB</name>
<comment type="catalytic activity">
    <reaction evidence="1">
        <text>ATP + protein L-histidine = ADP + protein N-phospho-L-histidine.</text>
        <dbReference type="EC" id="2.7.13.3"/>
    </reaction>
</comment>
<proteinExistence type="predicted"/>
<keyword evidence="11" id="KW-0067">ATP-binding</keyword>
<dbReference type="InterPro" id="IPR029151">
    <property type="entry name" value="Sensor-like_sf"/>
</dbReference>
<dbReference type="GO" id="GO:0000155">
    <property type="term" value="F:phosphorelay sensor kinase activity"/>
    <property type="evidence" value="ECO:0007669"/>
    <property type="project" value="InterPro"/>
</dbReference>
<reference evidence="20 21" key="1">
    <citation type="submission" date="2019-06" db="EMBL/GenBank/DDBJ databases">
        <title>A novel species of marine bacteria.</title>
        <authorList>
            <person name="Wang Y."/>
        </authorList>
    </citation>
    <scope>NUCLEOTIDE SEQUENCE [LARGE SCALE GENOMIC DNA]</scope>
    <source>
        <strain evidence="20 21">MA1-10</strain>
    </source>
</reference>
<evidence type="ECO:0000256" key="9">
    <source>
        <dbReference type="ARBA" id="ARBA00022741"/>
    </source>
</evidence>
<dbReference type="InterPro" id="IPR036890">
    <property type="entry name" value="HATPase_C_sf"/>
</dbReference>
<feature type="coiled-coil region" evidence="17">
    <location>
        <begin position="329"/>
        <end position="363"/>
    </location>
</feature>
<evidence type="ECO:0000256" key="1">
    <source>
        <dbReference type="ARBA" id="ARBA00000085"/>
    </source>
</evidence>
<dbReference type="InterPro" id="IPR003594">
    <property type="entry name" value="HATPase_dom"/>
</dbReference>
<dbReference type="GO" id="GO:0005886">
    <property type="term" value="C:plasma membrane"/>
    <property type="evidence" value="ECO:0007669"/>
    <property type="project" value="UniProtKB-SubCell"/>
</dbReference>